<dbReference type="HOGENOM" id="CLU_610807_0_0_9"/>
<dbReference type="EMBL" id="ADLN01000112">
    <property type="protein sequence ID" value="EHI57952.1"/>
    <property type="molecule type" value="Genomic_DNA"/>
</dbReference>
<gene>
    <name evidence="3" type="ORF">HMPREF9473_04048</name>
</gene>
<dbReference type="RefSeq" id="WP_006782039.1">
    <property type="nucleotide sequence ID" value="NZ_JH379028.1"/>
</dbReference>
<comment type="caution">
    <text evidence="3">The sequence shown here is derived from an EMBL/GenBank/DDBJ whole genome shotgun (WGS) entry which is preliminary data.</text>
</comment>
<sequence length="448" mass="48496">MRTRVSLLLLLGLLMCGTSALAAESNDNERFPQNQEALSFVLAATPAEAEAAEAEAAEAETAEAEATEAEATETEAEIKTATALNAVETDIPEETDIVSNFEDLHLWLENLDGYGGEVVLGDTITIKETISPSYNYTGPLSIDTGSFGLIYDGGYIDYCDLFLTGEGVDIPVLEIRNTGNGFGWLPPLDWNMVLSFMDVTALGRDGIGGTAVQISSDSHYRRSTASFESRGQIHSYGRHAVGLALAADTPLETYCLNIDVDGDNSRAVTSVNGADFFLCRLSAQGDGAAAASGDSIVLDTCCLSPEPENIEVIYRTIERPIGIEPQIQQYADVSDVADAVCFYEPTRFLLTGGRYLDVSLLHNKDGLSSLDTSTLGSVDFPITLPDTFQGFGLEGGSDFSIRVWVRDPDLPVIKSMNQEENTLRFFSWDNAKYKPGTILWCSEDNEKT</sequence>
<dbReference type="Proteomes" id="UP000005384">
    <property type="component" value="Unassembled WGS sequence"/>
</dbReference>
<feature type="coiled-coil region" evidence="1">
    <location>
        <begin position="47"/>
        <end position="84"/>
    </location>
</feature>
<accession>G5IKM0</accession>
<reference evidence="3 4" key="1">
    <citation type="submission" date="2011-08" db="EMBL/GenBank/DDBJ databases">
        <title>The Genome Sequence of Clostridium hathewayi WAL-18680.</title>
        <authorList>
            <consortium name="The Broad Institute Genome Sequencing Platform"/>
            <person name="Earl A."/>
            <person name="Ward D."/>
            <person name="Feldgarden M."/>
            <person name="Gevers D."/>
            <person name="Finegold S.M."/>
            <person name="Summanen P.H."/>
            <person name="Molitoris D.R."/>
            <person name="Song M."/>
            <person name="Daigneault M."/>
            <person name="Allen-Vercoe E."/>
            <person name="Young S.K."/>
            <person name="Zeng Q."/>
            <person name="Gargeya S."/>
            <person name="Fitzgerald M."/>
            <person name="Haas B."/>
            <person name="Abouelleil A."/>
            <person name="Alvarado L."/>
            <person name="Arachchi H.M."/>
            <person name="Berlin A."/>
            <person name="Brown A."/>
            <person name="Chapman S.B."/>
            <person name="Chen Z."/>
            <person name="Dunbar C."/>
            <person name="Freedman E."/>
            <person name="Gearin G."/>
            <person name="Gellesch M."/>
            <person name="Goldberg J."/>
            <person name="Griggs A."/>
            <person name="Gujja S."/>
            <person name="Heiman D."/>
            <person name="Howarth C."/>
            <person name="Larson L."/>
            <person name="Lui A."/>
            <person name="MacDonald P.J.P."/>
            <person name="Montmayeur A."/>
            <person name="Murphy C."/>
            <person name="Neiman D."/>
            <person name="Pearson M."/>
            <person name="Priest M."/>
            <person name="Roberts A."/>
            <person name="Saif S."/>
            <person name="Shea T."/>
            <person name="Shenoy N."/>
            <person name="Sisk P."/>
            <person name="Stolte C."/>
            <person name="Sykes S."/>
            <person name="Wortman J."/>
            <person name="Nusbaum C."/>
            <person name="Birren B."/>
        </authorList>
    </citation>
    <scope>NUCLEOTIDE SEQUENCE [LARGE SCALE GENOMIC DNA]</scope>
    <source>
        <strain evidence="3 4">WAL-18680</strain>
    </source>
</reference>
<feature type="signal peptide" evidence="2">
    <location>
        <begin position="1"/>
        <end position="22"/>
    </location>
</feature>
<feature type="chain" id="PRO_5003478843" evidence="2">
    <location>
        <begin position="23"/>
        <end position="448"/>
    </location>
</feature>
<keyword evidence="2" id="KW-0732">Signal</keyword>
<keyword evidence="1" id="KW-0175">Coiled coil</keyword>
<evidence type="ECO:0000313" key="4">
    <source>
        <dbReference type="Proteomes" id="UP000005384"/>
    </source>
</evidence>
<proteinExistence type="predicted"/>
<evidence type="ECO:0000256" key="2">
    <source>
        <dbReference type="SAM" id="SignalP"/>
    </source>
</evidence>
<protein>
    <submittedName>
        <fullName evidence="3">Uncharacterized protein</fullName>
    </submittedName>
</protein>
<evidence type="ECO:0000256" key="1">
    <source>
        <dbReference type="SAM" id="Coils"/>
    </source>
</evidence>
<name>G5IKM0_9FIRM</name>
<evidence type="ECO:0000313" key="3">
    <source>
        <dbReference type="EMBL" id="EHI57952.1"/>
    </source>
</evidence>
<organism evidence="3 4">
    <name type="scientific">Hungatella hathewayi WAL-18680</name>
    <dbReference type="NCBI Taxonomy" id="742737"/>
    <lineage>
        <taxon>Bacteria</taxon>
        <taxon>Bacillati</taxon>
        <taxon>Bacillota</taxon>
        <taxon>Clostridia</taxon>
        <taxon>Lachnospirales</taxon>
        <taxon>Lachnospiraceae</taxon>
        <taxon>Hungatella</taxon>
    </lineage>
</organism>
<dbReference type="PATRIC" id="fig|742737.3.peg.4032"/>
<keyword evidence="4" id="KW-1185">Reference proteome</keyword>
<dbReference type="AlphaFoldDB" id="G5IKM0"/>